<evidence type="ECO:0000256" key="2">
    <source>
        <dbReference type="ARBA" id="ARBA00007783"/>
    </source>
</evidence>
<dbReference type="RefSeq" id="WP_166635436.1">
    <property type="nucleotide sequence ID" value="NZ_SNXO01000051.1"/>
</dbReference>
<accession>A0A4R6PYA6</accession>
<evidence type="ECO:0000256" key="6">
    <source>
        <dbReference type="ARBA" id="ARBA00022989"/>
    </source>
</evidence>
<comment type="caution">
    <text evidence="10">The sequence shown here is derived from an EMBL/GenBank/DDBJ whole genome shotgun (WGS) entry which is preliminary data.</text>
</comment>
<evidence type="ECO:0000256" key="5">
    <source>
        <dbReference type="ARBA" id="ARBA00022692"/>
    </source>
</evidence>
<sequence length="268" mass="31162">MRTFIEILKDHVTYGRQLIKLAKADIIKTYRGAALGWAWAVIRPAVTIFVFWFAFSIGIKKGAPVDGHPYFLWLIAGFTPWFYMRDTLNGGAASIRRYKYLVKRIKYPVDTIPTFVSMSNLVTNLALQCIMIAIYIGFGDYPTIYYLQLPFYILIMFIFFTAWSLFAGVLSAMSKDFLNLVKAFVPALFWLSGILYDATKIDYVWIKNILMFNPVTLIANGYRNTLIYHRWFWETPTELRNFAIVTVIMIILACWAYKKLRKEIPDVI</sequence>
<keyword evidence="6 8" id="KW-1133">Transmembrane helix</keyword>
<protein>
    <recommendedName>
        <fullName evidence="8">Transport permease protein</fullName>
    </recommendedName>
</protein>
<evidence type="ECO:0000313" key="11">
    <source>
        <dbReference type="Proteomes" id="UP000295500"/>
    </source>
</evidence>
<proteinExistence type="inferred from homology"/>
<keyword evidence="4 8" id="KW-1003">Cell membrane</keyword>
<dbReference type="Pfam" id="PF01061">
    <property type="entry name" value="ABC2_membrane"/>
    <property type="match status" value="1"/>
</dbReference>
<dbReference type="GO" id="GO:0140359">
    <property type="term" value="F:ABC-type transporter activity"/>
    <property type="evidence" value="ECO:0007669"/>
    <property type="project" value="InterPro"/>
</dbReference>
<dbReference type="GO" id="GO:0015920">
    <property type="term" value="P:lipopolysaccharide transport"/>
    <property type="evidence" value="ECO:0007669"/>
    <property type="project" value="TreeGrafter"/>
</dbReference>
<dbReference type="PANTHER" id="PTHR30413">
    <property type="entry name" value="INNER MEMBRANE TRANSPORT PERMEASE"/>
    <property type="match status" value="1"/>
</dbReference>
<evidence type="ECO:0000259" key="9">
    <source>
        <dbReference type="PROSITE" id="PS51012"/>
    </source>
</evidence>
<dbReference type="PANTHER" id="PTHR30413:SF10">
    <property type="entry name" value="CAPSULE POLYSACCHARIDE EXPORT INNER-MEMBRANE PROTEIN CTRC"/>
    <property type="match status" value="1"/>
</dbReference>
<keyword evidence="11" id="KW-1185">Reference proteome</keyword>
<dbReference type="InterPro" id="IPR047817">
    <property type="entry name" value="ABC2_TM_bact-type"/>
</dbReference>
<feature type="transmembrane region" description="Helical" evidence="8">
    <location>
        <begin position="150"/>
        <end position="170"/>
    </location>
</feature>
<reference evidence="10 11" key="1">
    <citation type="submission" date="2019-03" db="EMBL/GenBank/DDBJ databases">
        <title>Genomic Encyclopedia of Type Strains, Phase IV (KMG-IV): sequencing the most valuable type-strain genomes for metagenomic binning, comparative biology and taxonomic classification.</title>
        <authorList>
            <person name="Goeker M."/>
        </authorList>
    </citation>
    <scope>NUCLEOTIDE SEQUENCE [LARGE SCALE GENOMIC DNA]</scope>
    <source>
        <strain evidence="10 11">DSM 28287</strain>
    </source>
</reference>
<evidence type="ECO:0000256" key="4">
    <source>
        <dbReference type="ARBA" id="ARBA00022475"/>
    </source>
</evidence>
<comment type="similarity">
    <text evidence="2 8">Belongs to the ABC-2 integral membrane protein family.</text>
</comment>
<keyword evidence="5 8" id="KW-0812">Transmembrane</keyword>
<evidence type="ECO:0000256" key="3">
    <source>
        <dbReference type="ARBA" id="ARBA00022448"/>
    </source>
</evidence>
<evidence type="ECO:0000256" key="7">
    <source>
        <dbReference type="ARBA" id="ARBA00023136"/>
    </source>
</evidence>
<evidence type="ECO:0000256" key="1">
    <source>
        <dbReference type="ARBA" id="ARBA00004651"/>
    </source>
</evidence>
<dbReference type="Proteomes" id="UP000295500">
    <property type="component" value="Unassembled WGS sequence"/>
</dbReference>
<dbReference type="GO" id="GO:0005886">
    <property type="term" value="C:plasma membrane"/>
    <property type="evidence" value="ECO:0007669"/>
    <property type="project" value="UniProtKB-SubCell"/>
</dbReference>
<feature type="transmembrane region" description="Helical" evidence="8">
    <location>
        <begin position="67"/>
        <end position="84"/>
    </location>
</feature>
<dbReference type="PROSITE" id="PS51012">
    <property type="entry name" value="ABC_TM2"/>
    <property type="match status" value="1"/>
</dbReference>
<dbReference type="InterPro" id="IPR013525">
    <property type="entry name" value="ABC2_TM"/>
</dbReference>
<evidence type="ECO:0000256" key="8">
    <source>
        <dbReference type="RuleBase" id="RU361157"/>
    </source>
</evidence>
<evidence type="ECO:0000313" key="10">
    <source>
        <dbReference type="EMBL" id="TDP48317.1"/>
    </source>
</evidence>
<feature type="transmembrane region" description="Helical" evidence="8">
    <location>
        <begin position="33"/>
        <end position="55"/>
    </location>
</feature>
<feature type="domain" description="ABC transmembrane type-2" evidence="9">
    <location>
        <begin position="35"/>
        <end position="260"/>
    </location>
</feature>
<organism evidence="10 11">
    <name type="scientific">Aminicella lysinilytica</name>
    <dbReference type="NCBI Taxonomy" id="433323"/>
    <lineage>
        <taxon>Bacteria</taxon>
        <taxon>Bacillati</taxon>
        <taxon>Bacillota</taxon>
        <taxon>Clostridia</taxon>
        <taxon>Peptostreptococcales</taxon>
        <taxon>Anaerovoracaceae</taxon>
        <taxon>Aminicella</taxon>
    </lineage>
</organism>
<feature type="transmembrane region" description="Helical" evidence="8">
    <location>
        <begin position="177"/>
        <end position="196"/>
    </location>
</feature>
<feature type="transmembrane region" description="Helical" evidence="8">
    <location>
        <begin position="239"/>
        <end position="257"/>
    </location>
</feature>
<dbReference type="AlphaFoldDB" id="A0A4R6PYA6"/>
<feature type="transmembrane region" description="Helical" evidence="8">
    <location>
        <begin position="105"/>
        <end position="138"/>
    </location>
</feature>
<comment type="subcellular location">
    <subcellularLocation>
        <location evidence="1 8">Cell membrane</location>
        <topology evidence="1 8">Multi-pass membrane protein</topology>
    </subcellularLocation>
</comment>
<keyword evidence="3 8" id="KW-0813">Transport</keyword>
<dbReference type="EMBL" id="SNXO01000051">
    <property type="protein sequence ID" value="TDP48317.1"/>
    <property type="molecule type" value="Genomic_DNA"/>
</dbReference>
<keyword evidence="7 8" id="KW-0472">Membrane</keyword>
<name>A0A4R6PYA6_9FIRM</name>
<gene>
    <name evidence="10" type="ORF">EV211_1511</name>
</gene>